<dbReference type="Proteomes" id="UP000693899">
    <property type="component" value="Segment"/>
</dbReference>
<dbReference type="EMBL" id="MT732450">
    <property type="protein sequence ID" value="QQO97331.1"/>
    <property type="molecule type" value="Genomic_DNA"/>
</dbReference>
<accession>A0A8E4UXZ6</accession>
<sequence length="230" mass="25887">MVKSTKYLVIGVVVLLVLLAVLASRYFNTVKQLKNSETNLELTEQKIIKEKDKFGNEIATIQSMVVRQNSEILKLKDSIKGIKSNTIVRVVTKTVRDTIEVEAESPPDIVDNRLLLPFSFGYSGDWLKFKGSIDTEGVTRLVDYEDTHKLNLYVGSTTNKWYQPFKKKNPIVKLTDENPFSTVTEFESITIEPSRSKRFGLGLHFGYGGQSLDALGPTISAGLNYNILEF</sequence>
<name>A0A8E4UXZ6_9CAUD</name>
<evidence type="ECO:0000313" key="1">
    <source>
        <dbReference type="EMBL" id="QQO97331.1"/>
    </source>
</evidence>
<protein>
    <submittedName>
        <fullName evidence="1">Uncharacterized protein</fullName>
    </submittedName>
</protein>
<proteinExistence type="predicted"/>
<gene>
    <name evidence="1" type="ORF">Colly1_48</name>
</gene>
<reference evidence="1" key="1">
    <citation type="submission" date="2020-07" db="EMBL/GenBank/DDBJ databases">
        <title>Highly diverse flavobacterial phages as mortality factor during North Sea spring blooms.</title>
        <authorList>
            <person name="Bartlau N."/>
            <person name="Wichels A."/>
            <person name="Krohne G."/>
            <person name="Adriaenssens E.M."/>
            <person name="Heins A."/>
            <person name="Fuchs B.M."/>
            <person name="Amann R."/>
            <person name="Moraru C."/>
        </authorList>
    </citation>
    <scope>NUCLEOTIDE SEQUENCE</scope>
</reference>
<organism evidence="1 2">
    <name type="scientific">Maribacter phage Colly_1</name>
    <dbReference type="NCBI Taxonomy" id="2745691"/>
    <lineage>
        <taxon>Viruses</taxon>
        <taxon>Duplodnaviria</taxon>
        <taxon>Heunggongvirae</taxon>
        <taxon>Uroviricota</taxon>
        <taxon>Caudoviricetes</taxon>
        <taxon>Molycolviridae</taxon>
        <taxon>Mollyvirus</taxon>
        <taxon>Mollyvirus colly</taxon>
    </lineage>
</organism>
<evidence type="ECO:0000313" key="2">
    <source>
        <dbReference type="Proteomes" id="UP000693899"/>
    </source>
</evidence>
<keyword evidence="2" id="KW-1185">Reference proteome</keyword>